<sequence length="183" mass="21562">MSVAIKKEFLPHYTYDDYKEWEGDWELIYGIPYAMSSPNFVHQEIGVRAIYQLHSKLKDCKRCKAVYEMDWKIKEDIVVRPDVLVVCDQKKKGAFVSKTPEIIFEILSPSTKSKDLGLKKLIYEQERVPYYVMVDPVDFSAEILKLKDDKFLLDGIFEKDSYIFNLNGCEIEFDFKELFDEIV</sequence>
<dbReference type="PANTHER" id="PTHR36558:SF1">
    <property type="entry name" value="RESTRICTION ENDONUCLEASE DOMAIN-CONTAINING PROTEIN-RELATED"/>
    <property type="match status" value="1"/>
</dbReference>
<name>A0A1I5MV80_9BACT</name>
<reference evidence="2 3" key="1">
    <citation type="submission" date="2016-10" db="EMBL/GenBank/DDBJ databases">
        <authorList>
            <person name="de Groot N.N."/>
        </authorList>
    </citation>
    <scope>NUCLEOTIDE SEQUENCE [LARGE SCALE GENOMIC DNA]</scope>
    <source>
        <strain evidence="2 3">EP1-55-1</strain>
    </source>
</reference>
<evidence type="ECO:0000313" key="2">
    <source>
        <dbReference type="EMBL" id="SFP13445.1"/>
    </source>
</evidence>
<evidence type="ECO:0000313" key="3">
    <source>
        <dbReference type="Proteomes" id="UP000199227"/>
    </source>
</evidence>
<keyword evidence="2" id="KW-0378">Hydrolase</keyword>
<dbReference type="Proteomes" id="UP000199227">
    <property type="component" value="Unassembled WGS sequence"/>
</dbReference>
<dbReference type="EMBL" id="FOXB01000007">
    <property type="protein sequence ID" value="SFP13445.1"/>
    <property type="molecule type" value="Genomic_DNA"/>
</dbReference>
<organism evidence="2 3">
    <name type="scientific">Hydrogenimonas thermophila</name>
    <dbReference type="NCBI Taxonomy" id="223786"/>
    <lineage>
        <taxon>Bacteria</taxon>
        <taxon>Pseudomonadati</taxon>
        <taxon>Campylobacterota</taxon>
        <taxon>Epsilonproteobacteria</taxon>
        <taxon>Campylobacterales</taxon>
        <taxon>Hydrogenimonadaceae</taxon>
        <taxon>Hydrogenimonas</taxon>
    </lineage>
</organism>
<dbReference type="CDD" id="cd06260">
    <property type="entry name" value="DUF820-like"/>
    <property type="match status" value="1"/>
</dbReference>
<evidence type="ECO:0000259" key="1">
    <source>
        <dbReference type="Pfam" id="PF05685"/>
    </source>
</evidence>
<dbReference type="AlphaFoldDB" id="A0A1I5MV80"/>
<dbReference type="Gene3D" id="3.90.1570.10">
    <property type="entry name" value="tt1808, chain A"/>
    <property type="match status" value="1"/>
</dbReference>
<dbReference type="SUPFAM" id="SSF52980">
    <property type="entry name" value="Restriction endonuclease-like"/>
    <property type="match status" value="1"/>
</dbReference>
<proteinExistence type="predicted"/>
<keyword evidence="3" id="KW-1185">Reference proteome</keyword>
<dbReference type="GO" id="GO:0004519">
    <property type="term" value="F:endonuclease activity"/>
    <property type="evidence" value="ECO:0007669"/>
    <property type="project" value="UniProtKB-KW"/>
</dbReference>
<gene>
    <name evidence="2" type="ORF">SAMN05216234_10737</name>
</gene>
<dbReference type="OrthoDB" id="5368528at2"/>
<keyword evidence="2" id="KW-0540">Nuclease</keyword>
<dbReference type="STRING" id="223786.SAMN05216234_10737"/>
<dbReference type="Pfam" id="PF05685">
    <property type="entry name" value="Uma2"/>
    <property type="match status" value="1"/>
</dbReference>
<accession>A0A1I5MV80</accession>
<dbReference type="PANTHER" id="PTHR36558">
    <property type="entry name" value="GLR1098 PROTEIN"/>
    <property type="match status" value="1"/>
</dbReference>
<dbReference type="RefSeq" id="WP_143089686.1">
    <property type="nucleotide sequence ID" value="NZ_FOXB01000007.1"/>
</dbReference>
<keyword evidence="2" id="KW-0255">Endonuclease</keyword>
<feature type="domain" description="Putative restriction endonuclease" evidence="1">
    <location>
        <begin position="16"/>
        <end position="155"/>
    </location>
</feature>
<dbReference type="InterPro" id="IPR012296">
    <property type="entry name" value="Nuclease_put_TT1808"/>
</dbReference>
<dbReference type="InterPro" id="IPR011335">
    <property type="entry name" value="Restrct_endonuc-II-like"/>
</dbReference>
<dbReference type="InterPro" id="IPR008538">
    <property type="entry name" value="Uma2"/>
</dbReference>
<protein>
    <submittedName>
        <fullName evidence="2">Endonuclease, Uma2 family (Restriction endonuclease fold)</fullName>
    </submittedName>
</protein>